<evidence type="ECO:0008006" key="4">
    <source>
        <dbReference type="Google" id="ProtNLM"/>
    </source>
</evidence>
<keyword evidence="1" id="KW-0812">Transmembrane</keyword>
<dbReference type="Gene3D" id="1.10.530.10">
    <property type="match status" value="1"/>
</dbReference>
<dbReference type="OrthoDB" id="3078754at2"/>
<dbReference type="InterPro" id="IPR023346">
    <property type="entry name" value="Lysozyme-like_dom_sf"/>
</dbReference>
<keyword evidence="3" id="KW-1185">Reference proteome</keyword>
<dbReference type="RefSeq" id="WP_111356797.1">
    <property type="nucleotide sequence ID" value="NZ_NHSK01000051.1"/>
</dbReference>
<dbReference type="AlphaFoldDB" id="A0A327KQB0"/>
<proteinExistence type="predicted"/>
<comment type="caution">
    <text evidence="2">The sequence shown here is derived from an EMBL/GenBank/DDBJ whole genome shotgun (WGS) entry which is preliminary data.</text>
</comment>
<evidence type="ECO:0000313" key="2">
    <source>
        <dbReference type="EMBL" id="RAI39532.1"/>
    </source>
</evidence>
<feature type="transmembrane region" description="Helical" evidence="1">
    <location>
        <begin position="292"/>
        <end position="310"/>
    </location>
</feature>
<evidence type="ECO:0000256" key="1">
    <source>
        <dbReference type="SAM" id="Phobius"/>
    </source>
</evidence>
<evidence type="ECO:0000313" key="3">
    <source>
        <dbReference type="Proteomes" id="UP000248863"/>
    </source>
</evidence>
<organism evidence="2 3">
    <name type="scientific">Rhodoplanes elegans</name>
    <dbReference type="NCBI Taxonomy" id="29408"/>
    <lineage>
        <taxon>Bacteria</taxon>
        <taxon>Pseudomonadati</taxon>
        <taxon>Pseudomonadota</taxon>
        <taxon>Alphaproteobacteria</taxon>
        <taxon>Hyphomicrobiales</taxon>
        <taxon>Nitrobacteraceae</taxon>
        <taxon>Rhodoplanes</taxon>
    </lineage>
</organism>
<keyword evidence="1" id="KW-0472">Membrane</keyword>
<dbReference type="EMBL" id="NPEU01000073">
    <property type="protein sequence ID" value="RAI39532.1"/>
    <property type="molecule type" value="Genomic_DNA"/>
</dbReference>
<sequence>MITKSMLTKLWPRAPQAKIVTIARIAKPVFAEHGIDDPLVVAHLMAQISHENGAGTIVRENMRYRAPRIMEIFGVGRHSARVTEAEAARLAGRPDELAERVYGLGNTRKARELGNTEPGDGFRFRGGGDLQLTGRASYEHFGEIAGVDLAADPDQIADPEISFRVAVAEFVALRCIEPAKRDDCRTVTRRVNGGTNGLAERQVWLRKWKAVLAEPRAAADPAPLPRGAEPPPEKPLVRSKIAGAATVLGAEEVAQVAGVVQDSVDQAKQIKASAQEIGLWDIVVHAAQMPRLWIALAAIVLVGLIIWWRWRDHS</sequence>
<keyword evidence="1" id="KW-1133">Transmembrane helix</keyword>
<dbReference type="SUPFAM" id="SSF53955">
    <property type="entry name" value="Lysozyme-like"/>
    <property type="match status" value="1"/>
</dbReference>
<reference evidence="2 3" key="1">
    <citation type="submission" date="2017-07" db="EMBL/GenBank/DDBJ databases">
        <title>Draft Genome Sequences of Select Purple Nonsulfur Bacteria.</title>
        <authorList>
            <person name="Lasarre B."/>
            <person name="Mckinlay J.B."/>
        </authorList>
    </citation>
    <scope>NUCLEOTIDE SEQUENCE [LARGE SCALE GENOMIC DNA]</scope>
    <source>
        <strain evidence="2 3">DSM 11907</strain>
    </source>
</reference>
<dbReference type="Proteomes" id="UP000248863">
    <property type="component" value="Unassembled WGS sequence"/>
</dbReference>
<accession>A0A327KQB0</accession>
<gene>
    <name evidence="2" type="ORF">CH338_09165</name>
</gene>
<protein>
    <recommendedName>
        <fullName evidence="4">Glycoside hydrolase family 19 catalytic domain-containing protein</fullName>
    </recommendedName>
</protein>
<name>A0A327KQB0_9BRAD</name>